<dbReference type="InterPro" id="IPR033469">
    <property type="entry name" value="CYTH-like_dom_sf"/>
</dbReference>
<dbReference type="EMBL" id="LMCB01000069">
    <property type="protein sequence ID" value="KZL15474.1"/>
    <property type="molecule type" value="Genomic_DNA"/>
</dbReference>
<dbReference type="CDD" id="cd07890">
    <property type="entry name" value="CYTH-like_AC_IV-like"/>
    <property type="match status" value="1"/>
</dbReference>
<dbReference type="OrthoDB" id="8443111at2"/>
<evidence type="ECO:0000313" key="3">
    <source>
        <dbReference type="Proteomes" id="UP000076577"/>
    </source>
</evidence>
<dbReference type="STRING" id="989403.SAMN05421798_101949"/>
<dbReference type="RefSeq" id="WP_068008972.1">
    <property type="nucleotide sequence ID" value="NZ_FOFM01000001.1"/>
</dbReference>
<evidence type="ECO:0000313" key="2">
    <source>
        <dbReference type="EMBL" id="KZL15474.1"/>
    </source>
</evidence>
<evidence type="ECO:0000259" key="1">
    <source>
        <dbReference type="PROSITE" id="PS51707"/>
    </source>
</evidence>
<proteinExistence type="predicted"/>
<dbReference type="AlphaFoldDB" id="A0A161V8F7"/>
<dbReference type="PROSITE" id="PS51707">
    <property type="entry name" value="CYTH"/>
    <property type="match status" value="1"/>
</dbReference>
<name>A0A161V8F7_9HYPH</name>
<reference evidence="2 3" key="1">
    <citation type="journal article" date="2016" name="Front. Microbiol.">
        <title>Comparative Genomic Analysis Reveals a Diverse Repertoire of Genes Involved in Prokaryote-Eukaryote Interactions within the Pseudovibrio Genus.</title>
        <authorList>
            <person name="Romano S."/>
            <person name="Fernandez-Guerra A."/>
            <person name="Reen F.J."/>
            <person name="Glockner F.O."/>
            <person name="Crowley S.P."/>
            <person name="O'Sullivan O."/>
            <person name="Cotter P.D."/>
            <person name="Adams C."/>
            <person name="Dobson A.D."/>
            <person name="O'Gara F."/>
        </authorList>
    </citation>
    <scope>NUCLEOTIDE SEQUENCE [LARGE SCALE GENOMIC DNA]</scope>
    <source>
        <strain evidence="2 3">Ad2</strain>
    </source>
</reference>
<sequence length="197" mass="22417">MVTTDLQTKGMLCEPGDHFIGAYEVERKYALSDLEALRTQLEAKGAMPFTLGNQELDIFYDLPDKRLASNDQQHVLRQMQPSGRVLWISKGPGPDKCVAMDLHDGEKAQAMIISLGFEEIERLEKRRDIYFLDKFHVTLDVLPQLGAFAEIAIMTDDTSKLEDYAHEVEALAKEFNFSQQALQTQSYRSMLQGLQRT</sequence>
<organism evidence="2 3">
    <name type="scientific">Pseudovibrio axinellae</name>
    <dbReference type="NCBI Taxonomy" id="989403"/>
    <lineage>
        <taxon>Bacteria</taxon>
        <taxon>Pseudomonadati</taxon>
        <taxon>Pseudomonadota</taxon>
        <taxon>Alphaproteobacteria</taxon>
        <taxon>Hyphomicrobiales</taxon>
        <taxon>Stappiaceae</taxon>
        <taxon>Pseudovibrio</taxon>
    </lineage>
</organism>
<dbReference type="Proteomes" id="UP000076577">
    <property type="component" value="Unassembled WGS sequence"/>
</dbReference>
<gene>
    <name evidence="2" type="ORF">PsAD2_03567</name>
</gene>
<dbReference type="PANTHER" id="PTHR21028">
    <property type="entry name" value="SI:CH211-156B7.4"/>
    <property type="match status" value="1"/>
</dbReference>
<dbReference type="PANTHER" id="PTHR21028:SF2">
    <property type="entry name" value="CYTH DOMAIN-CONTAINING PROTEIN"/>
    <property type="match status" value="1"/>
</dbReference>
<dbReference type="InterPro" id="IPR008173">
    <property type="entry name" value="Adenylyl_cyclase_CyaB"/>
</dbReference>
<dbReference type="SUPFAM" id="SSF55154">
    <property type="entry name" value="CYTH-like phosphatases"/>
    <property type="match status" value="1"/>
</dbReference>
<dbReference type="PATRIC" id="fig|989403.3.peg.3860"/>
<feature type="domain" description="CYTH" evidence="1">
    <location>
        <begin position="22"/>
        <end position="193"/>
    </location>
</feature>
<accession>A0A161V8F7</accession>
<comment type="caution">
    <text evidence="2">The sequence shown here is derived from an EMBL/GenBank/DDBJ whole genome shotgun (WGS) entry which is preliminary data.</text>
</comment>
<dbReference type="InterPro" id="IPR023577">
    <property type="entry name" value="CYTH_domain"/>
</dbReference>
<keyword evidence="3" id="KW-1185">Reference proteome</keyword>
<protein>
    <submittedName>
        <fullName evidence="2">CYTH domain protein</fullName>
    </submittedName>
</protein>
<dbReference type="Pfam" id="PF01928">
    <property type="entry name" value="CYTH"/>
    <property type="match status" value="1"/>
</dbReference>
<dbReference type="SMART" id="SM01118">
    <property type="entry name" value="CYTH"/>
    <property type="match status" value="1"/>
</dbReference>
<dbReference type="Gene3D" id="2.40.320.10">
    <property type="entry name" value="Hypothetical Protein Pfu-838710-001"/>
    <property type="match status" value="1"/>
</dbReference>